<dbReference type="EMBL" id="MN184887">
    <property type="protein sequence ID" value="QEQ94951.1"/>
    <property type="molecule type" value="Genomic_DNA"/>
</dbReference>
<dbReference type="SUPFAM" id="SSF46785">
    <property type="entry name" value="Winged helix' DNA-binding domain"/>
    <property type="match status" value="1"/>
</dbReference>
<keyword evidence="3" id="KW-1185">Reference proteome</keyword>
<dbReference type="InterPro" id="IPR036390">
    <property type="entry name" value="WH_DNA-bd_sf"/>
</dbReference>
<name>A0A5J6DB56_9CAUD</name>
<dbReference type="InterPro" id="IPR036388">
    <property type="entry name" value="WH-like_DNA-bd_sf"/>
</dbReference>
<evidence type="ECO:0000313" key="3">
    <source>
        <dbReference type="Proteomes" id="UP000326545"/>
    </source>
</evidence>
<dbReference type="InterPro" id="IPR005471">
    <property type="entry name" value="Tscrpt_reg_IclR_N"/>
</dbReference>
<proteinExistence type="predicted"/>
<gene>
    <name evidence="2" type="ORF">pEpSNUABM01_125</name>
</gene>
<evidence type="ECO:0000313" key="2">
    <source>
        <dbReference type="EMBL" id="QEQ94951.1"/>
    </source>
</evidence>
<organism evidence="2 3">
    <name type="scientific">Erwinia phage pEp_SNUABM_01</name>
    <dbReference type="NCBI Taxonomy" id="2601643"/>
    <lineage>
        <taxon>Viruses</taxon>
        <taxon>Duplodnaviria</taxon>
        <taxon>Heunggongvirae</taxon>
        <taxon>Uroviricota</taxon>
        <taxon>Caudoviricetes</taxon>
        <taxon>Vequintavirinae</taxon>
        <taxon>Henunavirus</taxon>
        <taxon>Henunavirus SNUABM01</taxon>
    </lineage>
</organism>
<sequence>MDYIDASKFVYGNFELKFLMVDNASSNDKVVYLYMRHQFNYFKSQGNTYHESLDAIGKAVGLSRATVTRCISSLESLGWLTKQTTRTKMGHNKTVYKMNDWNRGENS</sequence>
<dbReference type="Proteomes" id="UP000326545">
    <property type="component" value="Segment"/>
</dbReference>
<evidence type="ECO:0000259" key="1">
    <source>
        <dbReference type="Pfam" id="PF09339"/>
    </source>
</evidence>
<reference evidence="2 3" key="1">
    <citation type="submission" date="2019-07" db="EMBL/GenBank/DDBJ databases">
        <title>Complete genome sequence of bacteriophages infecting Erwinia pyrifoliae.</title>
        <authorList>
            <person name="Kim S.G."/>
            <person name="Park S.C."/>
        </authorList>
    </citation>
    <scope>NUCLEOTIDE SEQUENCE [LARGE SCALE GENOMIC DNA]</scope>
</reference>
<accession>A0A5J6DB56</accession>
<feature type="domain" description="HTH iclR-type" evidence="1">
    <location>
        <begin position="52"/>
        <end position="83"/>
    </location>
</feature>
<dbReference type="Gene3D" id="1.10.10.10">
    <property type="entry name" value="Winged helix-like DNA-binding domain superfamily/Winged helix DNA-binding domain"/>
    <property type="match status" value="1"/>
</dbReference>
<protein>
    <recommendedName>
        <fullName evidence="1">HTH iclR-type domain-containing protein</fullName>
    </recommendedName>
</protein>
<dbReference type="Pfam" id="PF09339">
    <property type="entry name" value="HTH_IclR"/>
    <property type="match status" value="1"/>
</dbReference>